<proteinExistence type="predicted"/>
<dbReference type="EMBL" id="DWVS01000218">
    <property type="protein sequence ID" value="HJC88121.1"/>
    <property type="molecule type" value="Genomic_DNA"/>
</dbReference>
<evidence type="ECO:0000313" key="4">
    <source>
        <dbReference type="Proteomes" id="UP000823922"/>
    </source>
</evidence>
<evidence type="ECO:0000259" key="1">
    <source>
        <dbReference type="Pfam" id="PF14498"/>
    </source>
</evidence>
<feature type="domain" description="Glycosyl hydrolase family 95 catalytic" evidence="2">
    <location>
        <begin position="308"/>
        <end position="749"/>
    </location>
</feature>
<gene>
    <name evidence="3" type="ORF">H9926_08915</name>
</gene>
<dbReference type="AlphaFoldDB" id="A0A9D2TRR9"/>
<name>A0A9D2TRR9_9FIRM</name>
<sequence length="772" mass="86178">MTHTNSELQTRQQLWYDRPAVYWEEALPLGNGRLGAMLYSGVAEDTILLNEDTLWSGYPKDAGIGGVVSHYHRARDLALAGKYQESQEEIESHLLGEFTDAYLPAGRLRLLFSDFREKPVDYVRSLNLKTAELASSFTASDCGMRVKKEAFLSAPEQALFLKISTENADGAARGDAEVRNAGTGISFRILLDSQLKSVCSAEGSRLILSGIAPSYDAPSYLEEENPVIYEEDPARKGMRFCIMLSVETKGGSVRADGEALVVDRAEEAVIRLCIRTSFNGFDRQPFMDGKDETADCRKDLKQAEAVSFAEAERRHREDYGALFDRVDLTLGTKGEEAEDGGEQCREELPTDERLRRFSPGGQKDIGLCELLFHYGRYLLISGSRPGTQPANLQGIWNAQLRAPWSSNFTVNINTEMNYWPAENCGLPELHEPLFDMIREVSVTGEKTAEEIYGAKGFVSHHNVDLWRLSTPVGRKGKGTAGYAFWPMSSGWLCRHLFEHYEYGLDETFLKNTAWPLIRKAAEFYNDVLTESREGWLVFAPSTSPENTYIKDGARGVIAESTAMTMSIIREVFEECIKSARILGEEDAFTKELEEKLPRLKPLQIGADGRVLEWNEELAEAEPGHRHISHVYALYPGNMADCDRTPQLAEAFRKTMEKRGDEGTGWSLGWKVNVWARLQDGDHAFRVLAQQLRFVPASTVPAGEQSAETENSDNFNYRNGGGTYPNLFDAHPPFQIDGNFGTTAGIAEMLLQSTPEEIRLLPALPSLFADGTV</sequence>
<feature type="domain" description="Glycosyl hydrolase family 95 N-terminal" evidence="1">
    <location>
        <begin position="14"/>
        <end position="279"/>
    </location>
</feature>
<protein>
    <submittedName>
        <fullName evidence="3">Glycoside hydrolase family 95 protein</fullName>
    </submittedName>
</protein>
<accession>A0A9D2TRR9</accession>
<evidence type="ECO:0000259" key="2">
    <source>
        <dbReference type="Pfam" id="PF22124"/>
    </source>
</evidence>
<dbReference type="PANTHER" id="PTHR31084">
    <property type="entry name" value="ALPHA-L-FUCOSIDASE 2"/>
    <property type="match status" value="1"/>
</dbReference>
<dbReference type="Gene3D" id="1.50.10.10">
    <property type="match status" value="1"/>
</dbReference>
<evidence type="ECO:0000313" key="3">
    <source>
        <dbReference type="EMBL" id="HJC88121.1"/>
    </source>
</evidence>
<dbReference type="InterPro" id="IPR016518">
    <property type="entry name" value="Alpha-L-fucosidase"/>
</dbReference>
<dbReference type="GO" id="GO:0005975">
    <property type="term" value="P:carbohydrate metabolic process"/>
    <property type="evidence" value="ECO:0007669"/>
    <property type="project" value="InterPro"/>
</dbReference>
<organism evidence="3 4">
    <name type="scientific">Candidatus Eisenbergiella intestinigallinarum</name>
    <dbReference type="NCBI Taxonomy" id="2838549"/>
    <lineage>
        <taxon>Bacteria</taxon>
        <taxon>Bacillati</taxon>
        <taxon>Bacillota</taxon>
        <taxon>Clostridia</taxon>
        <taxon>Lachnospirales</taxon>
        <taxon>Lachnospiraceae</taxon>
        <taxon>Eisenbergiella</taxon>
    </lineage>
</organism>
<dbReference type="InterPro" id="IPR008928">
    <property type="entry name" value="6-hairpin_glycosidase_sf"/>
</dbReference>
<comment type="caution">
    <text evidence="3">The sequence shown here is derived from an EMBL/GenBank/DDBJ whole genome shotgun (WGS) entry which is preliminary data.</text>
</comment>
<dbReference type="PIRSF" id="PIRSF007663">
    <property type="entry name" value="UCP007663"/>
    <property type="match status" value="1"/>
</dbReference>
<reference evidence="3" key="1">
    <citation type="journal article" date="2021" name="PeerJ">
        <title>Extensive microbial diversity within the chicken gut microbiome revealed by metagenomics and culture.</title>
        <authorList>
            <person name="Gilroy R."/>
            <person name="Ravi A."/>
            <person name="Getino M."/>
            <person name="Pursley I."/>
            <person name="Horton D.L."/>
            <person name="Alikhan N.F."/>
            <person name="Baker D."/>
            <person name="Gharbi K."/>
            <person name="Hall N."/>
            <person name="Watson M."/>
            <person name="Adriaenssens E.M."/>
            <person name="Foster-Nyarko E."/>
            <person name="Jarju S."/>
            <person name="Secka A."/>
            <person name="Antonio M."/>
            <person name="Oren A."/>
            <person name="Chaudhuri R.R."/>
            <person name="La Ragione R."/>
            <person name="Hildebrand F."/>
            <person name="Pallen M.J."/>
        </authorList>
    </citation>
    <scope>NUCLEOTIDE SEQUENCE</scope>
    <source>
        <strain evidence="3">ChiBcec1-1630</strain>
    </source>
</reference>
<dbReference type="SUPFAM" id="SSF48208">
    <property type="entry name" value="Six-hairpin glycosidases"/>
    <property type="match status" value="1"/>
</dbReference>
<dbReference type="Pfam" id="PF22124">
    <property type="entry name" value="Glyco_hydro_95_cat"/>
    <property type="match status" value="1"/>
</dbReference>
<reference evidence="3" key="2">
    <citation type="submission" date="2021-04" db="EMBL/GenBank/DDBJ databases">
        <authorList>
            <person name="Gilroy R."/>
        </authorList>
    </citation>
    <scope>NUCLEOTIDE SEQUENCE</scope>
    <source>
        <strain evidence="3">ChiBcec1-1630</strain>
    </source>
</reference>
<dbReference type="InterPro" id="IPR054363">
    <property type="entry name" value="GH95_cat"/>
</dbReference>
<dbReference type="Pfam" id="PF14498">
    <property type="entry name" value="Glyco_hyd_65N_2"/>
    <property type="match status" value="1"/>
</dbReference>
<dbReference type="InterPro" id="IPR027414">
    <property type="entry name" value="GH95_N_dom"/>
</dbReference>
<keyword evidence="3" id="KW-0378">Hydrolase</keyword>
<dbReference type="InterPro" id="IPR012341">
    <property type="entry name" value="6hp_glycosidase-like_sf"/>
</dbReference>
<feature type="non-terminal residue" evidence="3">
    <location>
        <position position="772"/>
    </location>
</feature>
<dbReference type="GO" id="GO:0004560">
    <property type="term" value="F:alpha-L-fucosidase activity"/>
    <property type="evidence" value="ECO:0007669"/>
    <property type="project" value="InterPro"/>
</dbReference>
<dbReference type="PANTHER" id="PTHR31084:SF0">
    <property type="entry name" value="ALPHA-L-FUCOSIDASE 2"/>
    <property type="match status" value="1"/>
</dbReference>
<dbReference type="Proteomes" id="UP000823922">
    <property type="component" value="Unassembled WGS sequence"/>
</dbReference>